<keyword evidence="10" id="KW-0997">Cell inner membrane</keyword>
<evidence type="ECO:0000256" key="5">
    <source>
        <dbReference type="ARBA" id="ARBA00022500"/>
    </source>
</evidence>
<keyword evidence="8" id="KW-1133">Transmembrane helix</keyword>
<protein>
    <recommendedName>
        <fullName evidence="10">Flagellar protein FliL</fullName>
    </recommendedName>
</protein>
<evidence type="ECO:0000256" key="9">
    <source>
        <dbReference type="ARBA" id="ARBA00023136"/>
    </source>
</evidence>
<evidence type="ECO:0000256" key="7">
    <source>
        <dbReference type="ARBA" id="ARBA00022779"/>
    </source>
</evidence>
<evidence type="ECO:0000256" key="2">
    <source>
        <dbReference type="ARBA" id="ARBA00004162"/>
    </source>
</evidence>
<dbReference type="RefSeq" id="WP_345530981.1">
    <property type="nucleotide sequence ID" value="NZ_BAABLD010000002.1"/>
</dbReference>
<comment type="similarity">
    <text evidence="3 10">Belongs to the FliL family.</text>
</comment>
<accession>A0ABP9QB77</accession>
<gene>
    <name evidence="11" type="ORF">GCM10025770_02240</name>
</gene>
<organism evidence="11 12">
    <name type="scientific">Viridibacterium curvum</name>
    <dbReference type="NCBI Taxonomy" id="1101404"/>
    <lineage>
        <taxon>Bacteria</taxon>
        <taxon>Pseudomonadati</taxon>
        <taxon>Pseudomonadota</taxon>
        <taxon>Betaproteobacteria</taxon>
        <taxon>Rhodocyclales</taxon>
        <taxon>Rhodocyclaceae</taxon>
        <taxon>Viridibacterium</taxon>
    </lineage>
</organism>
<evidence type="ECO:0000256" key="6">
    <source>
        <dbReference type="ARBA" id="ARBA00022692"/>
    </source>
</evidence>
<dbReference type="Proteomes" id="UP001500547">
    <property type="component" value="Unassembled WGS sequence"/>
</dbReference>
<evidence type="ECO:0000313" key="12">
    <source>
        <dbReference type="Proteomes" id="UP001500547"/>
    </source>
</evidence>
<evidence type="ECO:0000256" key="1">
    <source>
        <dbReference type="ARBA" id="ARBA00002254"/>
    </source>
</evidence>
<dbReference type="InterPro" id="IPR005503">
    <property type="entry name" value="FliL"/>
</dbReference>
<evidence type="ECO:0000256" key="4">
    <source>
        <dbReference type="ARBA" id="ARBA00022475"/>
    </source>
</evidence>
<keyword evidence="4" id="KW-1003">Cell membrane</keyword>
<keyword evidence="9 10" id="KW-0472">Membrane</keyword>
<dbReference type="Pfam" id="PF03748">
    <property type="entry name" value="FliL"/>
    <property type="match status" value="1"/>
</dbReference>
<evidence type="ECO:0000256" key="10">
    <source>
        <dbReference type="RuleBase" id="RU364125"/>
    </source>
</evidence>
<dbReference type="PANTHER" id="PTHR35091">
    <property type="entry name" value="FLAGELLAR PROTEIN FLIL"/>
    <property type="match status" value="1"/>
</dbReference>
<comment type="caution">
    <text evidence="11">The sequence shown here is derived from an EMBL/GenBank/DDBJ whole genome shotgun (WGS) entry which is preliminary data.</text>
</comment>
<comment type="subcellular location">
    <subcellularLocation>
        <location evidence="10">Cell inner membrane</location>
    </subcellularLocation>
    <subcellularLocation>
        <location evidence="2">Cell membrane</location>
        <topology evidence="2">Single-pass membrane protein</topology>
    </subcellularLocation>
</comment>
<name>A0ABP9QB77_9RHOO</name>
<evidence type="ECO:0000313" key="11">
    <source>
        <dbReference type="EMBL" id="GAA5158128.1"/>
    </source>
</evidence>
<dbReference type="PANTHER" id="PTHR35091:SF2">
    <property type="entry name" value="FLAGELLAR PROTEIN FLIL"/>
    <property type="match status" value="1"/>
</dbReference>
<evidence type="ECO:0000256" key="3">
    <source>
        <dbReference type="ARBA" id="ARBA00008281"/>
    </source>
</evidence>
<sequence length="103" mass="11465">MQFTVNVGPFTRETPTGGGILQVTLVLHAAKPEAQHELDLYKPMITHHIHLTINGFSIKELRAPDGKDQLADAIIERVNKVLKLDEKTGIDDVFFTSFILQGN</sequence>
<reference evidence="12" key="1">
    <citation type="journal article" date="2019" name="Int. J. Syst. Evol. Microbiol.">
        <title>The Global Catalogue of Microorganisms (GCM) 10K type strain sequencing project: providing services to taxonomists for standard genome sequencing and annotation.</title>
        <authorList>
            <consortium name="The Broad Institute Genomics Platform"/>
            <consortium name="The Broad Institute Genome Sequencing Center for Infectious Disease"/>
            <person name="Wu L."/>
            <person name="Ma J."/>
        </authorList>
    </citation>
    <scope>NUCLEOTIDE SEQUENCE [LARGE SCALE GENOMIC DNA]</scope>
    <source>
        <strain evidence="12">JCM 18715</strain>
    </source>
</reference>
<proteinExistence type="inferred from homology"/>
<keyword evidence="5 10" id="KW-0145">Chemotaxis</keyword>
<evidence type="ECO:0000256" key="8">
    <source>
        <dbReference type="ARBA" id="ARBA00022989"/>
    </source>
</evidence>
<dbReference type="EMBL" id="BAABLD010000002">
    <property type="protein sequence ID" value="GAA5158128.1"/>
    <property type="molecule type" value="Genomic_DNA"/>
</dbReference>
<comment type="function">
    <text evidence="1 10">Controls the rotational direction of flagella during chemotaxis.</text>
</comment>
<keyword evidence="12" id="KW-1185">Reference proteome</keyword>
<keyword evidence="7 10" id="KW-0283">Flagellar rotation</keyword>
<keyword evidence="6" id="KW-0812">Transmembrane</keyword>